<protein>
    <recommendedName>
        <fullName evidence="3">Anti-sigma factor</fullName>
    </recommendedName>
</protein>
<proteinExistence type="predicted"/>
<dbReference type="RefSeq" id="WP_310367778.1">
    <property type="nucleotide sequence ID" value="NZ_JAVDVC010000015.1"/>
</dbReference>
<dbReference type="EMBL" id="JAVDVC010000015">
    <property type="protein sequence ID" value="MDR6961477.1"/>
    <property type="molecule type" value="Genomic_DNA"/>
</dbReference>
<sequence>MIDSKHTPDPSDEVLIEHFRQHASGEPPASLDAFILATARREAPTPTPSLWKRWLQACQRPRWQMAFATVAGVALLLGLVLRSPMPQDDLAAPASMEFSANRQEPAAAAAPPPAMPAPAPITRMAPQGELARAPASPVQALADKPMAKMSKPAAVAPPSLEQGLQEILRLRQAGESKAADEKLLALHKRFPKEDLPARLEALQKR</sequence>
<evidence type="ECO:0000313" key="1">
    <source>
        <dbReference type="EMBL" id="MDR6961477.1"/>
    </source>
</evidence>
<comment type="caution">
    <text evidence="1">The sequence shown here is derived from an EMBL/GenBank/DDBJ whole genome shotgun (WGS) entry which is preliminary data.</text>
</comment>
<accession>A0AAW8MGW4</accession>
<organism evidence="1 2">
    <name type="scientific">Pseudomonas brassicacearum</name>
    <dbReference type="NCBI Taxonomy" id="930166"/>
    <lineage>
        <taxon>Bacteria</taxon>
        <taxon>Pseudomonadati</taxon>
        <taxon>Pseudomonadota</taxon>
        <taxon>Gammaproteobacteria</taxon>
        <taxon>Pseudomonadales</taxon>
        <taxon>Pseudomonadaceae</taxon>
        <taxon>Pseudomonas</taxon>
    </lineage>
</organism>
<dbReference type="Proteomes" id="UP001252613">
    <property type="component" value="Unassembled WGS sequence"/>
</dbReference>
<reference evidence="1" key="1">
    <citation type="submission" date="2023-07" db="EMBL/GenBank/DDBJ databases">
        <title>Sorghum-associated microbial communities from plants grown in Nebraska, USA.</title>
        <authorList>
            <person name="Schachtman D."/>
        </authorList>
    </citation>
    <scope>NUCLEOTIDE SEQUENCE</scope>
    <source>
        <strain evidence="1">3432</strain>
    </source>
</reference>
<evidence type="ECO:0000313" key="2">
    <source>
        <dbReference type="Proteomes" id="UP001252613"/>
    </source>
</evidence>
<name>A0AAW8MGW4_9PSED</name>
<dbReference type="AlphaFoldDB" id="A0AAW8MGW4"/>
<gene>
    <name evidence="1" type="ORF">J2W43_005490</name>
</gene>
<evidence type="ECO:0008006" key="3">
    <source>
        <dbReference type="Google" id="ProtNLM"/>
    </source>
</evidence>